<dbReference type="Proteomes" id="UP000039865">
    <property type="component" value="Unassembled WGS sequence"/>
</dbReference>
<dbReference type="Gene3D" id="3.40.50.1820">
    <property type="entry name" value="alpha/beta hydrolase"/>
    <property type="match status" value="1"/>
</dbReference>
<dbReference type="Pfam" id="PF00561">
    <property type="entry name" value="Abhydrolase_1"/>
    <property type="match status" value="1"/>
</dbReference>
<sequence>MLSQIAKQRTLSLLGFNNKLVATSMRLISSKATHQKETDKVKLRGKFLKGKRQDLPTMIWLADLLEPAENFTKFFTREDNKISEVRNVWLLNYRNFGDSDHHDSFALEDMSNDIVRFMDENQITLASIGGHGFGAKVATATAINHTNRFTGVICLEGGPVNHKYHESHQELVSYIEAVRNLNIEKLSSAEALKKVSERIAHPKWRQIILQNILTDRGNLQWQCNLEGLYHNVRKNLSDVSHWGDSYGLWPGQTLAIFAAHSRWIHLATNTLPFYNVFPRLEGRFPDRINTHADEFDSPLNHWLHEDPDESNVWRLSQKMHKFLRWNDGANLLLADKSEAGWYYVPDRGFDTITNTIHGEYTPEHVHHNYLYTKEYEKSRETRGKEGAGHGQFLPVGQFSPKDKWF</sequence>
<proteinExistence type="inferred from homology"/>
<dbReference type="AlphaFoldDB" id="A0A078AV82"/>
<evidence type="ECO:0000256" key="1">
    <source>
        <dbReference type="ARBA" id="ARBA00008645"/>
    </source>
</evidence>
<organism evidence="5 6">
    <name type="scientific">Stylonychia lemnae</name>
    <name type="common">Ciliate</name>
    <dbReference type="NCBI Taxonomy" id="5949"/>
    <lineage>
        <taxon>Eukaryota</taxon>
        <taxon>Sar</taxon>
        <taxon>Alveolata</taxon>
        <taxon>Ciliophora</taxon>
        <taxon>Intramacronucleata</taxon>
        <taxon>Spirotrichea</taxon>
        <taxon>Stichotrichia</taxon>
        <taxon>Sporadotrichida</taxon>
        <taxon>Oxytrichidae</taxon>
        <taxon>Stylonychinae</taxon>
        <taxon>Stylonychia</taxon>
    </lineage>
</organism>
<dbReference type="SUPFAM" id="SSF53474">
    <property type="entry name" value="alpha/beta-Hydrolases"/>
    <property type="match status" value="1"/>
</dbReference>
<dbReference type="InterPro" id="IPR029058">
    <property type="entry name" value="AB_hydrolase_fold"/>
</dbReference>
<feature type="region of interest" description="Disordered" evidence="3">
    <location>
        <begin position="380"/>
        <end position="405"/>
    </location>
</feature>
<dbReference type="PANTHER" id="PTHR46118">
    <property type="entry name" value="PROTEIN ABHD11"/>
    <property type="match status" value="1"/>
</dbReference>
<dbReference type="OMA" id="PDRINTH"/>
<keyword evidence="2" id="KW-0378">Hydrolase</keyword>
<evidence type="ECO:0000259" key="4">
    <source>
        <dbReference type="Pfam" id="PF00561"/>
    </source>
</evidence>
<comment type="similarity">
    <text evidence="1">Belongs to the AB hydrolase superfamily.</text>
</comment>
<gene>
    <name evidence="5" type="primary">Contig19503.g20674</name>
    <name evidence="5" type="ORF">STYLEM_15200</name>
</gene>
<name>A0A078AV82_STYLE</name>
<dbReference type="OrthoDB" id="8119704at2759"/>
<dbReference type="InterPro" id="IPR000073">
    <property type="entry name" value="AB_hydrolase_1"/>
</dbReference>
<dbReference type="EMBL" id="CCKQ01014353">
    <property type="protein sequence ID" value="CDW86109.1"/>
    <property type="molecule type" value="Genomic_DNA"/>
</dbReference>
<accession>A0A078AV82</accession>
<evidence type="ECO:0000313" key="6">
    <source>
        <dbReference type="Proteomes" id="UP000039865"/>
    </source>
</evidence>
<keyword evidence="6" id="KW-1185">Reference proteome</keyword>
<evidence type="ECO:0000256" key="2">
    <source>
        <dbReference type="ARBA" id="ARBA00022801"/>
    </source>
</evidence>
<evidence type="ECO:0000313" key="5">
    <source>
        <dbReference type="EMBL" id="CDW86109.1"/>
    </source>
</evidence>
<dbReference type="InParanoid" id="A0A078AV82"/>
<protein>
    <recommendedName>
        <fullName evidence="4">AB hydrolase-1 domain-containing protein</fullName>
    </recommendedName>
</protein>
<feature type="domain" description="AB hydrolase-1" evidence="4">
    <location>
        <begin position="80"/>
        <end position="171"/>
    </location>
</feature>
<evidence type="ECO:0000256" key="3">
    <source>
        <dbReference type="SAM" id="MobiDB-lite"/>
    </source>
</evidence>
<dbReference type="PANTHER" id="PTHR46118:SF4">
    <property type="entry name" value="PROTEIN ABHD11"/>
    <property type="match status" value="1"/>
</dbReference>
<reference evidence="5 6" key="1">
    <citation type="submission" date="2014-06" db="EMBL/GenBank/DDBJ databases">
        <authorList>
            <person name="Swart Estienne"/>
        </authorList>
    </citation>
    <scope>NUCLEOTIDE SEQUENCE [LARGE SCALE GENOMIC DNA]</scope>
    <source>
        <strain evidence="5 6">130c</strain>
    </source>
</reference>
<dbReference type="GO" id="GO:0052689">
    <property type="term" value="F:carboxylic ester hydrolase activity"/>
    <property type="evidence" value="ECO:0007669"/>
    <property type="project" value="TreeGrafter"/>
</dbReference>